<reference evidence="1" key="1">
    <citation type="submission" date="2019-04" db="EMBL/GenBank/DDBJ databases">
        <authorList>
            <person name="Wang Y."/>
            <person name="Zhang J."/>
            <person name="Cao K."/>
            <person name="Wang S."/>
            <person name="Hu T."/>
        </authorList>
    </citation>
    <scope>NUCLEOTIDE SEQUENCE</scope>
    <source>
        <strain evidence="1">QY-2</strain>
    </source>
</reference>
<evidence type="ECO:0000313" key="1">
    <source>
        <dbReference type="EMBL" id="QKS68349.1"/>
    </source>
</evidence>
<sequence length="115" mass="13114">MVFWNKRQAAPGVMGSERMRVAELIRSATAVSTVPWWFLDTSLRTEALALCLLLTIWTHLRGACLAICDRRRSTDQCSECRAFVARDWHHTAWCHLRWSLVAAGRPDALRSVNFG</sequence>
<organism evidence="1">
    <name type="scientific">Alternaria alternata chrysovirus 1</name>
    <dbReference type="NCBI Taxonomy" id="2066695"/>
    <lineage>
        <taxon>Viruses</taxon>
        <taxon>Riboviria</taxon>
        <taxon>Orthornavirae</taxon>
        <taxon>Duplornaviricota</taxon>
        <taxon>Chrymotiviricetes</taxon>
        <taxon>Ghabrivirales</taxon>
        <taxon>Alphatotivirineae</taxon>
        <taxon>Chrysoviridae</taxon>
        <taxon>Betachrysovirus</taxon>
        <taxon>Betachrysovirus alternariae</taxon>
    </lineage>
</organism>
<accession>A0A859FBF9</accession>
<proteinExistence type="predicted"/>
<name>A0A859FBF9_9VIRU</name>
<dbReference type="EMBL" id="MK836314">
    <property type="protein sequence ID" value="QKS68349.1"/>
    <property type="molecule type" value="Genomic_RNA"/>
</dbReference>
<protein>
    <submittedName>
        <fullName evidence="1">Uncharacterized protein</fullName>
    </submittedName>
</protein>